<dbReference type="InterPro" id="IPR003140">
    <property type="entry name" value="PLipase/COase/thioEstase"/>
</dbReference>
<dbReference type="Gene3D" id="3.40.50.1820">
    <property type="entry name" value="alpha/beta hydrolase"/>
    <property type="match status" value="1"/>
</dbReference>
<comment type="caution">
    <text evidence="4">The sequence shown here is derived from an EMBL/GenBank/DDBJ whole genome shotgun (WGS) entry which is preliminary data.</text>
</comment>
<dbReference type="Proteomes" id="UP001189429">
    <property type="component" value="Unassembled WGS sequence"/>
</dbReference>
<feature type="non-terminal residue" evidence="4">
    <location>
        <position position="1"/>
    </location>
</feature>
<comment type="similarity">
    <text evidence="1">Belongs to the AB hydrolase superfamily. AB hydrolase 2 family.</text>
</comment>
<accession>A0ABN9VKD2</accession>
<gene>
    <name evidence="4" type="ORF">PCOR1329_LOCUS57767</name>
</gene>
<protein>
    <recommendedName>
        <fullName evidence="3">Phospholipase/carboxylesterase/thioesterase domain-containing protein</fullName>
    </recommendedName>
</protein>
<keyword evidence="5" id="KW-1185">Reference proteome</keyword>
<dbReference type="PANTHER" id="PTHR10655:SF17">
    <property type="entry name" value="LYSOPHOSPHOLIPASE-LIKE PROTEIN 1"/>
    <property type="match status" value="1"/>
</dbReference>
<feature type="domain" description="Phospholipase/carboxylesterase/thioesterase" evidence="3">
    <location>
        <begin position="46"/>
        <end position="247"/>
    </location>
</feature>
<dbReference type="InterPro" id="IPR029058">
    <property type="entry name" value="AB_hydrolase_fold"/>
</dbReference>
<keyword evidence="2" id="KW-0378">Hydrolase</keyword>
<organism evidence="4 5">
    <name type="scientific">Prorocentrum cordatum</name>
    <dbReference type="NCBI Taxonomy" id="2364126"/>
    <lineage>
        <taxon>Eukaryota</taxon>
        <taxon>Sar</taxon>
        <taxon>Alveolata</taxon>
        <taxon>Dinophyceae</taxon>
        <taxon>Prorocentrales</taxon>
        <taxon>Prorocentraceae</taxon>
        <taxon>Prorocentrum</taxon>
    </lineage>
</organism>
<dbReference type="Pfam" id="PF02230">
    <property type="entry name" value="Abhydrolase_2"/>
    <property type="match status" value="1"/>
</dbReference>
<dbReference type="InterPro" id="IPR050565">
    <property type="entry name" value="LYPA1-2/EST-like"/>
</dbReference>
<dbReference type="PANTHER" id="PTHR10655">
    <property type="entry name" value="LYSOPHOSPHOLIPASE-RELATED"/>
    <property type="match status" value="1"/>
</dbReference>
<evidence type="ECO:0000313" key="5">
    <source>
        <dbReference type="Proteomes" id="UP001189429"/>
    </source>
</evidence>
<evidence type="ECO:0000259" key="3">
    <source>
        <dbReference type="Pfam" id="PF02230"/>
    </source>
</evidence>
<sequence>ANHLGSSSFRSRRPLARVLSLLSMGNICDRRSSEAEGAGAGRSAGGKAVVWLHGLGDTGDGWRGAFGSLRGVEFHHPTAPTRPVSCNSGMRSTSWFDIQDIPVDLSEPEGPRDMDTSVEQVHGMLRDLEAKGVPAGSIVLGGFSQGGAVSLSAGLSYPRALGGVVSISGWCVNREDVTSWMSEAGRRAPVLMCCGDGDPVVDFSITGESGRLLQEALGDSVQVLCPEREMHQPSREEMRAVLQFMQKQTQVTRTARGVPSGRLSRGSADECELAARLGLVAGRRLASGLSAGPRPPRMALSIKQRRSVLVRL</sequence>
<evidence type="ECO:0000256" key="2">
    <source>
        <dbReference type="ARBA" id="ARBA00022801"/>
    </source>
</evidence>
<reference evidence="4" key="1">
    <citation type="submission" date="2023-10" db="EMBL/GenBank/DDBJ databases">
        <authorList>
            <person name="Chen Y."/>
            <person name="Shah S."/>
            <person name="Dougan E. K."/>
            <person name="Thang M."/>
            <person name="Chan C."/>
        </authorList>
    </citation>
    <scope>NUCLEOTIDE SEQUENCE [LARGE SCALE GENOMIC DNA]</scope>
</reference>
<dbReference type="EMBL" id="CAUYUJ010017151">
    <property type="protein sequence ID" value="CAK0872240.1"/>
    <property type="molecule type" value="Genomic_DNA"/>
</dbReference>
<proteinExistence type="inferred from homology"/>
<dbReference type="SUPFAM" id="SSF53474">
    <property type="entry name" value="alpha/beta-Hydrolases"/>
    <property type="match status" value="1"/>
</dbReference>
<evidence type="ECO:0000313" key="4">
    <source>
        <dbReference type="EMBL" id="CAK0872240.1"/>
    </source>
</evidence>
<evidence type="ECO:0000256" key="1">
    <source>
        <dbReference type="ARBA" id="ARBA00006499"/>
    </source>
</evidence>
<name>A0ABN9VKD2_9DINO</name>